<sequence>MKVSKVRIFKVKNPQSSGNAFSQGPSAFSGANPVNTSQSPSKAQSSEALRQFLINDMDLLRRLEVSNPQLVKAARESPEKFAEMANDLEMRRYQEELQHMLKMKELEADPFNLESQKQIEEMIRMQNVIKNMEHAMEYNPESFGSVIMLYVNTKINGYDVEAFVDSGAQATIMNTTCAERCGLMRLLDTRFTGIAKGVGEAKILGKIHSAYMTIGHQVLSCSFIVMEGLGTEVLFGLDMLKKHQACIDLKRNSLVINDELIPFLHEHEIPKSFGSMDNTSGQPSNFLSSRSQPQASSSKAKESALPKTNPFSSMLSKVTSSSHSASSNAPNVLLNQSNPINSNSNATQLIPVPPRPAGSLTSRSISNATNIDHSACSGTSQNHGTPQLLPGAQTVQTSKYPESVIQSLMDLGFTRIQVTMALDAAQGNADMAAELLFG</sequence>
<feature type="compositionally biased region" description="Polar residues" evidence="2">
    <location>
        <begin position="14"/>
        <end position="26"/>
    </location>
</feature>
<dbReference type="Gene3D" id="1.10.8.10">
    <property type="entry name" value="DNA helicase RuvA subunit, C-terminal domain"/>
    <property type="match status" value="1"/>
</dbReference>
<dbReference type="STRING" id="133381.A0A2T9ZA71"/>
<dbReference type="FunFam" id="1.10.8.10:FF:000003">
    <property type="entry name" value="UV excision repair protein RAD23 homolog"/>
    <property type="match status" value="1"/>
</dbReference>
<gene>
    <name evidence="5" type="ORF">BB560_004090</name>
</gene>
<feature type="domain" description="Peptidase A2" evidence="4">
    <location>
        <begin position="160"/>
        <end position="239"/>
    </location>
</feature>
<name>A0A2T9ZA71_9FUNG</name>
<dbReference type="SUPFAM" id="SSF50630">
    <property type="entry name" value="Acid proteases"/>
    <property type="match status" value="1"/>
</dbReference>
<dbReference type="EMBL" id="MBFS01001030">
    <property type="protein sequence ID" value="PVV01488.1"/>
    <property type="molecule type" value="Genomic_DNA"/>
</dbReference>
<dbReference type="PROSITE" id="PS50175">
    <property type="entry name" value="ASP_PROT_RETROV"/>
    <property type="match status" value="1"/>
</dbReference>
<feature type="compositionally biased region" description="Polar residues" evidence="2">
    <location>
        <begin position="32"/>
        <end position="45"/>
    </location>
</feature>
<evidence type="ECO:0000256" key="1">
    <source>
        <dbReference type="ARBA" id="ARBA00022801"/>
    </source>
</evidence>
<dbReference type="GO" id="GO:0006508">
    <property type="term" value="P:proteolysis"/>
    <property type="evidence" value="ECO:0007669"/>
    <property type="project" value="InterPro"/>
</dbReference>
<feature type="compositionally biased region" description="Polar residues" evidence="2">
    <location>
        <begin position="328"/>
        <end position="348"/>
    </location>
</feature>
<evidence type="ECO:0000259" key="4">
    <source>
        <dbReference type="PROSITE" id="PS50175"/>
    </source>
</evidence>
<dbReference type="Gene3D" id="2.40.70.10">
    <property type="entry name" value="Acid Proteases"/>
    <property type="match status" value="1"/>
</dbReference>
<feature type="compositionally biased region" description="Polar residues" evidence="2">
    <location>
        <begin position="275"/>
        <end position="286"/>
    </location>
</feature>
<dbReference type="Pfam" id="PF09668">
    <property type="entry name" value="Asp_protease"/>
    <property type="match status" value="1"/>
</dbReference>
<evidence type="ECO:0000256" key="2">
    <source>
        <dbReference type="SAM" id="MobiDB-lite"/>
    </source>
</evidence>
<accession>A0A2T9ZA71</accession>
<feature type="region of interest" description="Disordered" evidence="2">
    <location>
        <begin position="14"/>
        <end position="45"/>
    </location>
</feature>
<dbReference type="InterPro" id="IPR015940">
    <property type="entry name" value="UBA"/>
</dbReference>
<feature type="region of interest" description="Disordered" evidence="2">
    <location>
        <begin position="274"/>
        <end position="363"/>
    </location>
</feature>
<protein>
    <recommendedName>
        <fullName evidence="7">UBA domain-containing protein</fullName>
    </recommendedName>
</protein>
<dbReference type="CDD" id="cd05479">
    <property type="entry name" value="RP_DDI"/>
    <property type="match status" value="1"/>
</dbReference>
<keyword evidence="1" id="KW-0378">Hydrolase</keyword>
<dbReference type="PANTHER" id="PTHR15397:SF3">
    <property type="entry name" value="DNA DAMAGE INDUCIBLE 1 HOMOLOG 2"/>
    <property type="match status" value="1"/>
</dbReference>
<evidence type="ECO:0000259" key="3">
    <source>
        <dbReference type="PROSITE" id="PS50030"/>
    </source>
</evidence>
<dbReference type="PANTHER" id="PTHR15397">
    <property type="entry name" value="SODIUM-GLUCOSE COTRANSPORTER REGULATORY PROTEIN -RELATED"/>
    <property type="match status" value="1"/>
</dbReference>
<comment type="caution">
    <text evidence="5">The sequence shown here is derived from an EMBL/GenBank/DDBJ whole genome shotgun (WGS) entry which is preliminary data.</text>
</comment>
<dbReference type="AlphaFoldDB" id="A0A2T9ZA71"/>
<feature type="compositionally biased region" description="Low complexity" evidence="2">
    <location>
        <begin position="316"/>
        <end position="327"/>
    </location>
</feature>
<evidence type="ECO:0000313" key="5">
    <source>
        <dbReference type="EMBL" id="PVV01488.1"/>
    </source>
</evidence>
<dbReference type="InterPro" id="IPR021109">
    <property type="entry name" value="Peptidase_aspartic_dom_sf"/>
</dbReference>
<dbReference type="SMART" id="SM00165">
    <property type="entry name" value="UBA"/>
    <property type="match status" value="1"/>
</dbReference>
<dbReference type="SUPFAM" id="SSF46934">
    <property type="entry name" value="UBA-like"/>
    <property type="match status" value="1"/>
</dbReference>
<dbReference type="InterPro" id="IPR001995">
    <property type="entry name" value="Peptidase_A2_cat"/>
</dbReference>
<dbReference type="CDD" id="cd14309">
    <property type="entry name" value="UBA_scDdi1_like"/>
    <property type="match status" value="1"/>
</dbReference>
<proteinExistence type="predicted"/>
<keyword evidence="6" id="KW-1185">Reference proteome</keyword>
<dbReference type="Proteomes" id="UP000245609">
    <property type="component" value="Unassembled WGS sequence"/>
</dbReference>
<dbReference type="OrthoDB" id="1047367at2759"/>
<evidence type="ECO:0008006" key="7">
    <source>
        <dbReference type="Google" id="ProtNLM"/>
    </source>
</evidence>
<dbReference type="InterPro" id="IPR019103">
    <property type="entry name" value="Peptidase_aspartic_DDI1-type"/>
</dbReference>
<reference evidence="5 6" key="1">
    <citation type="journal article" date="2018" name="MBio">
        <title>Comparative Genomics Reveals the Core Gene Toolbox for the Fungus-Insect Symbiosis.</title>
        <authorList>
            <person name="Wang Y."/>
            <person name="Stata M."/>
            <person name="Wang W."/>
            <person name="Stajich J.E."/>
            <person name="White M.M."/>
            <person name="Moncalvo J.M."/>
        </authorList>
    </citation>
    <scope>NUCLEOTIDE SEQUENCE [LARGE SCALE GENOMIC DNA]</scope>
    <source>
        <strain evidence="5 6">SC-DP-2</strain>
    </source>
</reference>
<dbReference type="InterPro" id="IPR009060">
    <property type="entry name" value="UBA-like_sf"/>
</dbReference>
<evidence type="ECO:0000313" key="6">
    <source>
        <dbReference type="Proteomes" id="UP000245609"/>
    </source>
</evidence>
<feature type="compositionally biased region" description="Low complexity" evidence="2">
    <location>
        <begin position="287"/>
        <end position="298"/>
    </location>
</feature>
<dbReference type="PROSITE" id="PS50030">
    <property type="entry name" value="UBA"/>
    <property type="match status" value="1"/>
</dbReference>
<feature type="domain" description="UBA" evidence="3">
    <location>
        <begin position="399"/>
        <end position="438"/>
    </location>
</feature>
<organism evidence="5 6">
    <name type="scientific">Smittium megazygosporum</name>
    <dbReference type="NCBI Taxonomy" id="133381"/>
    <lineage>
        <taxon>Eukaryota</taxon>
        <taxon>Fungi</taxon>
        <taxon>Fungi incertae sedis</taxon>
        <taxon>Zoopagomycota</taxon>
        <taxon>Kickxellomycotina</taxon>
        <taxon>Harpellomycetes</taxon>
        <taxon>Harpellales</taxon>
        <taxon>Legeriomycetaceae</taxon>
        <taxon>Smittium</taxon>
    </lineage>
</organism>
<dbReference type="GO" id="GO:0004190">
    <property type="term" value="F:aspartic-type endopeptidase activity"/>
    <property type="evidence" value="ECO:0007669"/>
    <property type="project" value="InterPro"/>
</dbReference>
<dbReference type="Pfam" id="PF00627">
    <property type="entry name" value="UBA"/>
    <property type="match status" value="1"/>
</dbReference>